<keyword evidence="3" id="KW-1185">Reference proteome</keyword>
<dbReference type="Gene3D" id="2.60.40.10">
    <property type="entry name" value="Immunoglobulins"/>
    <property type="match status" value="1"/>
</dbReference>
<sequence>MFEFKDNVTVYHTSQPPLTESRTTPTNTATLDQPVISGTMSLDYHGNGCLHCTSNAENVIYTWILNGIPLQVSHGNILCIQNMTESKIGMYTCVVSKNGATKEARTNVTIANETRTLLHKRRKSNIILIALQSK</sequence>
<reference evidence="2" key="3">
    <citation type="submission" date="2023-05" db="EMBL/GenBank/DDBJ databases">
        <authorList>
            <person name="Smith C.H."/>
        </authorList>
    </citation>
    <scope>NUCLEOTIDE SEQUENCE</scope>
    <source>
        <strain evidence="2">CHS0354</strain>
        <tissue evidence="2">Mantle</tissue>
    </source>
</reference>
<dbReference type="PROSITE" id="PS50835">
    <property type="entry name" value="IG_LIKE"/>
    <property type="match status" value="1"/>
</dbReference>
<protein>
    <recommendedName>
        <fullName evidence="1">Ig-like domain-containing protein</fullName>
    </recommendedName>
</protein>
<dbReference type="AlphaFoldDB" id="A0AAE0SFC4"/>
<gene>
    <name evidence="2" type="ORF">CHS0354_014962</name>
</gene>
<evidence type="ECO:0000259" key="1">
    <source>
        <dbReference type="PROSITE" id="PS50835"/>
    </source>
</evidence>
<dbReference type="Proteomes" id="UP001195483">
    <property type="component" value="Unassembled WGS sequence"/>
</dbReference>
<proteinExistence type="predicted"/>
<name>A0AAE0SFC4_9BIVA</name>
<evidence type="ECO:0000313" key="3">
    <source>
        <dbReference type="Proteomes" id="UP001195483"/>
    </source>
</evidence>
<dbReference type="SUPFAM" id="SSF48726">
    <property type="entry name" value="Immunoglobulin"/>
    <property type="match status" value="1"/>
</dbReference>
<reference evidence="2" key="2">
    <citation type="journal article" date="2021" name="Genome Biol. Evol.">
        <title>Developing a high-quality reference genome for a parasitic bivalve with doubly uniparental inheritance (Bivalvia: Unionida).</title>
        <authorList>
            <person name="Smith C.H."/>
        </authorList>
    </citation>
    <scope>NUCLEOTIDE SEQUENCE</scope>
    <source>
        <strain evidence="2">CHS0354</strain>
        <tissue evidence="2">Mantle</tissue>
    </source>
</reference>
<dbReference type="InterPro" id="IPR007110">
    <property type="entry name" value="Ig-like_dom"/>
</dbReference>
<dbReference type="InterPro" id="IPR013783">
    <property type="entry name" value="Ig-like_fold"/>
</dbReference>
<organism evidence="2 3">
    <name type="scientific">Potamilus streckersoni</name>
    <dbReference type="NCBI Taxonomy" id="2493646"/>
    <lineage>
        <taxon>Eukaryota</taxon>
        <taxon>Metazoa</taxon>
        <taxon>Spiralia</taxon>
        <taxon>Lophotrochozoa</taxon>
        <taxon>Mollusca</taxon>
        <taxon>Bivalvia</taxon>
        <taxon>Autobranchia</taxon>
        <taxon>Heteroconchia</taxon>
        <taxon>Palaeoheterodonta</taxon>
        <taxon>Unionida</taxon>
        <taxon>Unionoidea</taxon>
        <taxon>Unionidae</taxon>
        <taxon>Ambleminae</taxon>
        <taxon>Lampsilini</taxon>
        <taxon>Potamilus</taxon>
    </lineage>
</organism>
<comment type="caution">
    <text evidence="2">The sequence shown here is derived from an EMBL/GenBank/DDBJ whole genome shotgun (WGS) entry which is preliminary data.</text>
</comment>
<dbReference type="InterPro" id="IPR036179">
    <property type="entry name" value="Ig-like_dom_sf"/>
</dbReference>
<feature type="domain" description="Ig-like" evidence="1">
    <location>
        <begin position="16"/>
        <end position="109"/>
    </location>
</feature>
<reference evidence="2" key="1">
    <citation type="journal article" date="2021" name="Genome Biol. Evol.">
        <title>A High-Quality Reference Genome for a Parasitic Bivalve with Doubly Uniparental Inheritance (Bivalvia: Unionida).</title>
        <authorList>
            <person name="Smith C.H."/>
        </authorList>
    </citation>
    <scope>NUCLEOTIDE SEQUENCE</scope>
    <source>
        <strain evidence="2">CHS0354</strain>
    </source>
</reference>
<dbReference type="EMBL" id="JAEAOA010000922">
    <property type="protein sequence ID" value="KAK3590423.1"/>
    <property type="molecule type" value="Genomic_DNA"/>
</dbReference>
<accession>A0AAE0SFC4</accession>
<evidence type="ECO:0000313" key="2">
    <source>
        <dbReference type="EMBL" id="KAK3590423.1"/>
    </source>
</evidence>